<dbReference type="EMBL" id="JBHRYD010000010">
    <property type="protein sequence ID" value="MFC3705476.1"/>
    <property type="molecule type" value="Genomic_DNA"/>
</dbReference>
<accession>A0ABV7X1Q7</accession>
<reference evidence="3" key="1">
    <citation type="journal article" date="2019" name="Int. J. Syst. Evol. Microbiol.">
        <title>The Global Catalogue of Microorganisms (GCM) 10K type strain sequencing project: providing services to taxonomists for standard genome sequencing and annotation.</title>
        <authorList>
            <consortium name="The Broad Institute Genomics Platform"/>
            <consortium name="The Broad Institute Genome Sequencing Center for Infectious Disease"/>
            <person name="Wu L."/>
            <person name="Ma J."/>
        </authorList>
    </citation>
    <scope>NUCLEOTIDE SEQUENCE [LARGE SCALE GENOMIC DNA]</scope>
    <source>
        <strain evidence="3">KCTC 42281</strain>
    </source>
</reference>
<evidence type="ECO:0000313" key="2">
    <source>
        <dbReference type="EMBL" id="MFC3705476.1"/>
    </source>
</evidence>
<feature type="domain" description="DUF427" evidence="1">
    <location>
        <begin position="33"/>
        <end position="123"/>
    </location>
</feature>
<keyword evidence="3" id="KW-1185">Reference proteome</keyword>
<organism evidence="2 3">
    <name type="scientific">Devosia honganensis</name>
    <dbReference type="NCBI Taxonomy" id="1610527"/>
    <lineage>
        <taxon>Bacteria</taxon>
        <taxon>Pseudomonadati</taxon>
        <taxon>Pseudomonadota</taxon>
        <taxon>Alphaproteobacteria</taxon>
        <taxon>Hyphomicrobiales</taxon>
        <taxon>Devosiaceae</taxon>
        <taxon>Devosia</taxon>
    </lineage>
</organism>
<sequence>MRLAPDVLFSSEVPIMADSASRPDAVTPVSGRVHVIFDDAEIASSLKALRLERQGGAPLIFLPLEDVHPGILEASETTREDAGPGVAHFYTIKTLTADGADEAWYYPYADGPYAPIRDMLTFAGERIGIEVTEV</sequence>
<dbReference type="InterPro" id="IPR007361">
    <property type="entry name" value="DUF427"/>
</dbReference>
<gene>
    <name evidence="2" type="ORF">ACFOOL_11980</name>
</gene>
<protein>
    <submittedName>
        <fullName evidence="2">DUF427 domain-containing protein</fullName>
    </submittedName>
</protein>
<dbReference type="RefSeq" id="WP_380097316.1">
    <property type="nucleotide sequence ID" value="NZ_JBHRYD010000010.1"/>
</dbReference>
<dbReference type="Pfam" id="PF04248">
    <property type="entry name" value="NTP_transf_9"/>
    <property type="match status" value="1"/>
</dbReference>
<name>A0ABV7X1Q7_9HYPH</name>
<evidence type="ECO:0000259" key="1">
    <source>
        <dbReference type="Pfam" id="PF04248"/>
    </source>
</evidence>
<dbReference type="InterPro" id="IPR038694">
    <property type="entry name" value="DUF427_sf"/>
</dbReference>
<dbReference type="Gene3D" id="2.170.150.40">
    <property type="entry name" value="Domain of unknown function (DUF427)"/>
    <property type="match status" value="1"/>
</dbReference>
<evidence type="ECO:0000313" key="3">
    <source>
        <dbReference type="Proteomes" id="UP001595613"/>
    </source>
</evidence>
<dbReference type="Proteomes" id="UP001595613">
    <property type="component" value="Unassembled WGS sequence"/>
</dbReference>
<proteinExistence type="predicted"/>
<comment type="caution">
    <text evidence="2">The sequence shown here is derived from an EMBL/GenBank/DDBJ whole genome shotgun (WGS) entry which is preliminary data.</text>
</comment>